<dbReference type="EMBL" id="JACKVK010000014">
    <property type="protein sequence ID" value="MCV7424328.1"/>
    <property type="molecule type" value="Genomic_DNA"/>
</dbReference>
<evidence type="ECO:0000313" key="3">
    <source>
        <dbReference type="Proteomes" id="UP001141629"/>
    </source>
</evidence>
<feature type="domain" description="Minor tail protein gp31 C-terminal" evidence="1">
    <location>
        <begin position="109"/>
        <end position="131"/>
    </location>
</feature>
<protein>
    <recommendedName>
        <fullName evidence="1">Minor tail protein gp31 C-terminal domain-containing protein</fullName>
    </recommendedName>
</protein>
<comment type="caution">
    <text evidence="2">The sequence shown here is derived from an EMBL/GenBank/DDBJ whole genome shotgun (WGS) entry which is preliminary data.</text>
</comment>
<dbReference type="InterPro" id="IPR056923">
    <property type="entry name" value="Minor_tail_gp31_C"/>
</dbReference>
<organism evidence="2 3">
    <name type="scientific">Mycobacterium yunnanensis</name>
    <dbReference type="NCBI Taxonomy" id="368477"/>
    <lineage>
        <taxon>Bacteria</taxon>
        <taxon>Bacillati</taxon>
        <taxon>Actinomycetota</taxon>
        <taxon>Actinomycetes</taxon>
        <taxon>Mycobacteriales</taxon>
        <taxon>Mycobacteriaceae</taxon>
        <taxon>Mycobacterium</taxon>
    </lineage>
</organism>
<proteinExistence type="predicted"/>
<dbReference type="Proteomes" id="UP001141629">
    <property type="component" value="Unassembled WGS sequence"/>
</dbReference>
<keyword evidence="3" id="KW-1185">Reference proteome</keyword>
<gene>
    <name evidence="2" type="ORF">H7K45_27655</name>
</gene>
<evidence type="ECO:0000259" key="1">
    <source>
        <dbReference type="Pfam" id="PF24243"/>
    </source>
</evidence>
<name>A0A9X3C3F9_9MYCO</name>
<dbReference type="AlphaFoldDB" id="A0A9X3C3F9"/>
<reference evidence="2" key="1">
    <citation type="submission" date="2020-07" db="EMBL/GenBank/DDBJ databases">
        <authorList>
            <person name="Pettersson B.M.F."/>
            <person name="Behra P.R.K."/>
            <person name="Ramesh M."/>
            <person name="Das S."/>
            <person name="Dasgupta S."/>
            <person name="Kirsebom L.A."/>
        </authorList>
    </citation>
    <scope>NUCLEOTIDE SEQUENCE</scope>
    <source>
        <strain evidence="2">DSM 44838</strain>
    </source>
</reference>
<evidence type="ECO:0000313" key="2">
    <source>
        <dbReference type="EMBL" id="MCV7424328.1"/>
    </source>
</evidence>
<dbReference type="Pfam" id="PF24243">
    <property type="entry name" value="Phage_tail_C"/>
    <property type="match status" value="1"/>
</dbReference>
<sequence length="132" mass="13500">MFIDLNADPGERFAPEVREEIAEVAPSTVTNGSISTAKLAEDAVTMSKIALAAVGSEQLDAGAVDTLALGAESVTTSKLAADAVTPPKCGTGVVTAVDNDGNAIEWTEWYGTAAQFAAIAVKDPNVVYNVTA</sequence>
<accession>A0A9X3C3F9</accession>
<reference evidence="2" key="2">
    <citation type="journal article" date="2022" name="BMC Genomics">
        <title>Comparative genome analysis of mycobacteria focusing on tRNA and non-coding RNA.</title>
        <authorList>
            <person name="Behra P.R.K."/>
            <person name="Pettersson B.M.F."/>
            <person name="Ramesh M."/>
            <person name="Das S."/>
            <person name="Dasgupta S."/>
            <person name="Kirsebom L.A."/>
        </authorList>
    </citation>
    <scope>NUCLEOTIDE SEQUENCE</scope>
    <source>
        <strain evidence="2">DSM 44838</strain>
    </source>
</reference>